<evidence type="ECO:0000256" key="2">
    <source>
        <dbReference type="ARBA" id="ARBA00024867"/>
    </source>
</evidence>
<dbReference type="PANTHER" id="PTHR37299:SF1">
    <property type="entry name" value="STAGE 0 SPORULATION PROTEIN A HOMOLOG"/>
    <property type="match status" value="1"/>
</dbReference>
<keyword evidence="7" id="KW-1185">Reference proteome</keyword>
<dbReference type="RefSeq" id="WP_110324095.1">
    <property type="nucleotide sequence ID" value="NZ_QJKD01000009.1"/>
</dbReference>
<evidence type="ECO:0000313" key="7">
    <source>
        <dbReference type="Proteomes" id="UP000248057"/>
    </source>
</evidence>
<dbReference type="SUPFAM" id="SSF52172">
    <property type="entry name" value="CheY-like"/>
    <property type="match status" value="1"/>
</dbReference>
<feature type="modified residue" description="4-aspartylphosphate" evidence="3">
    <location>
        <position position="59"/>
    </location>
</feature>
<evidence type="ECO:0000256" key="1">
    <source>
        <dbReference type="ARBA" id="ARBA00018672"/>
    </source>
</evidence>
<sequence>MIRIAVCDDEPAFAERVKTLIEAECRALSVSSETVLYTDSGMLAYDIGEKRYFDMLFLDIEMPGFSGMELADLIKDSLPQALVSFITSHTKYAVKSFELSIFRYIPKAEVESCLSMAVSDGIRLLSWKVKECYVVEAPRQIMKVAMSDILYIYKKQKYSCLVLPGEEVPVRKALGQVKEELGREEFLMIERGYMINLYHVRKMEGASVVMDDGTVLPVSQSHVKEVRETITGFFRRHLSITHV</sequence>
<protein>
    <recommendedName>
        <fullName evidence="1">Stage 0 sporulation protein A homolog</fullName>
    </recommendedName>
</protein>
<accession>A0A2V3Y113</accession>
<dbReference type="SMART" id="SM00448">
    <property type="entry name" value="REC"/>
    <property type="match status" value="1"/>
</dbReference>
<organism evidence="6 7">
    <name type="scientific">Hungatella effluvii</name>
    <dbReference type="NCBI Taxonomy" id="1096246"/>
    <lineage>
        <taxon>Bacteria</taxon>
        <taxon>Bacillati</taxon>
        <taxon>Bacillota</taxon>
        <taxon>Clostridia</taxon>
        <taxon>Lachnospirales</taxon>
        <taxon>Lachnospiraceae</taxon>
        <taxon>Hungatella</taxon>
    </lineage>
</organism>
<reference evidence="6 7" key="1">
    <citation type="submission" date="2018-05" db="EMBL/GenBank/DDBJ databases">
        <title>Genomic Encyclopedia of Type Strains, Phase IV (KMG-IV): sequencing the most valuable type-strain genomes for metagenomic binning, comparative biology and taxonomic classification.</title>
        <authorList>
            <person name="Goeker M."/>
        </authorList>
    </citation>
    <scope>NUCLEOTIDE SEQUENCE [LARGE SCALE GENOMIC DNA]</scope>
    <source>
        <strain evidence="6 7">DSM 24995</strain>
    </source>
</reference>
<dbReference type="GO" id="GO:0003677">
    <property type="term" value="F:DNA binding"/>
    <property type="evidence" value="ECO:0007669"/>
    <property type="project" value="InterPro"/>
</dbReference>
<feature type="domain" description="Response regulatory" evidence="4">
    <location>
        <begin position="3"/>
        <end position="122"/>
    </location>
</feature>
<dbReference type="PROSITE" id="PS50930">
    <property type="entry name" value="HTH_LYTTR"/>
    <property type="match status" value="1"/>
</dbReference>
<dbReference type="EMBL" id="QJKD01000009">
    <property type="protein sequence ID" value="PXX51776.1"/>
    <property type="molecule type" value="Genomic_DNA"/>
</dbReference>
<evidence type="ECO:0000259" key="4">
    <source>
        <dbReference type="PROSITE" id="PS50110"/>
    </source>
</evidence>
<dbReference type="InterPro" id="IPR007492">
    <property type="entry name" value="LytTR_DNA-bd_dom"/>
</dbReference>
<evidence type="ECO:0000259" key="5">
    <source>
        <dbReference type="PROSITE" id="PS50930"/>
    </source>
</evidence>
<dbReference type="Pfam" id="PF00072">
    <property type="entry name" value="Response_reg"/>
    <property type="match status" value="1"/>
</dbReference>
<dbReference type="GO" id="GO:0000156">
    <property type="term" value="F:phosphorelay response regulator activity"/>
    <property type="evidence" value="ECO:0007669"/>
    <property type="project" value="InterPro"/>
</dbReference>
<dbReference type="Proteomes" id="UP000248057">
    <property type="component" value="Unassembled WGS sequence"/>
</dbReference>
<evidence type="ECO:0000256" key="3">
    <source>
        <dbReference type="PROSITE-ProRule" id="PRU00169"/>
    </source>
</evidence>
<dbReference type="Gene3D" id="3.40.50.2300">
    <property type="match status" value="1"/>
</dbReference>
<dbReference type="InterPro" id="IPR001789">
    <property type="entry name" value="Sig_transdc_resp-reg_receiver"/>
</dbReference>
<feature type="domain" description="HTH LytTR-type" evidence="5">
    <location>
        <begin position="139"/>
        <end position="232"/>
    </location>
</feature>
<name>A0A2V3Y113_9FIRM</name>
<evidence type="ECO:0000313" key="6">
    <source>
        <dbReference type="EMBL" id="PXX51776.1"/>
    </source>
</evidence>
<dbReference type="Pfam" id="PF04397">
    <property type="entry name" value="LytTR"/>
    <property type="match status" value="1"/>
</dbReference>
<dbReference type="PROSITE" id="PS50110">
    <property type="entry name" value="RESPONSE_REGULATORY"/>
    <property type="match status" value="1"/>
</dbReference>
<dbReference type="Gene3D" id="2.40.50.1020">
    <property type="entry name" value="LytTr DNA-binding domain"/>
    <property type="match status" value="1"/>
</dbReference>
<dbReference type="InterPro" id="IPR011006">
    <property type="entry name" value="CheY-like_superfamily"/>
</dbReference>
<comment type="caution">
    <text evidence="6">The sequence shown here is derived from an EMBL/GenBank/DDBJ whole genome shotgun (WGS) entry which is preliminary data.</text>
</comment>
<dbReference type="SMART" id="SM00850">
    <property type="entry name" value="LytTR"/>
    <property type="match status" value="1"/>
</dbReference>
<dbReference type="CDD" id="cd00156">
    <property type="entry name" value="REC"/>
    <property type="match status" value="1"/>
</dbReference>
<dbReference type="PANTHER" id="PTHR37299">
    <property type="entry name" value="TRANSCRIPTIONAL REGULATOR-RELATED"/>
    <property type="match status" value="1"/>
</dbReference>
<gene>
    <name evidence="6" type="ORF">DFR60_109180</name>
</gene>
<dbReference type="InterPro" id="IPR046947">
    <property type="entry name" value="LytR-like"/>
</dbReference>
<dbReference type="GeneID" id="86062818"/>
<dbReference type="AlphaFoldDB" id="A0A2V3Y113"/>
<proteinExistence type="predicted"/>
<comment type="function">
    <text evidence="2">May play the central regulatory role in sporulation. It may be an element of the effector pathway responsible for the activation of sporulation genes in response to nutritional stress. Spo0A may act in concert with spo0H (a sigma factor) to control the expression of some genes that are critical to the sporulation process.</text>
</comment>
<keyword evidence="3" id="KW-0597">Phosphoprotein</keyword>